<accession>A0AAU7QWY7</accession>
<dbReference type="AlphaFoldDB" id="A0AAU7QWY7"/>
<protein>
    <submittedName>
        <fullName evidence="1">Uncharacterized protein</fullName>
    </submittedName>
</protein>
<reference evidence="1" key="1">
    <citation type="submission" date="2024-06" db="EMBL/GenBank/DDBJ databases">
        <title>Micromonospora sp. strain HUAS YX12 genome sequences.</title>
        <authorList>
            <person name="Mo P."/>
        </authorList>
    </citation>
    <scope>NUCLEOTIDE SEQUENCE</scope>
    <source>
        <strain evidence="1">HUAS YX12</strain>
    </source>
</reference>
<name>A0AAU7QWY7_9ACTN</name>
<organism evidence="1">
    <name type="scientific">Micromonospora sp. HUAS YX12</name>
    <dbReference type="NCBI Taxonomy" id="3156396"/>
    <lineage>
        <taxon>Bacteria</taxon>
        <taxon>Bacillati</taxon>
        <taxon>Actinomycetota</taxon>
        <taxon>Actinomycetes</taxon>
        <taxon>Micromonosporales</taxon>
        <taxon>Micromonosporaceae</taxon>
        <taxon>Micromonospora</taxon>
    </lineage>
</organism>
<proteinExistence type="predicted"/>
<dbReference type="EMBL" id="CP157974">
    <property type="protein sequence ID" value="XBT80673.1"/>
    <property type="molecule type" value="Genomic_DNA"/>
</dbReference>
<evidence type="ECO:0000313" key="1">
    <source>
        <dbReference type="EMBL" id="XBT80673.1"/>
    </source>
</evidence>
<gene>
    <name evidence="1" type="ORF">ABIH81_23915</name>
</gene>
<sequence length="109" mass="11806">MPSPRREKRWEILLSYQVLQAAVITLPLDDVNRRLAFGHANVLDAHAHLEDGGAYRAAGATLLLAAATPWDAVRTAMALTTAAYGEAGVGLEDLRELTVRPAHRDPRGP</sequence>
<dbReference type="RefSeq" id="WP_349877125.1">
    <property type="nucleotide sequence ID" value="NZ_CP157974.1"/>
</dbReference>